<sequence length="165" mass="18396">MPAPIIDLSAFDPQNPAEFLYTLTASYLEYCEANHDSEMALLNDEQHTLLAYCYLDSQVQEGGFVQLIAAGYGEYIFMNPLADSLRRWQIKPTPKIIDKAKILYAKHGEAIESLAAEETPLEEIRAEFAEFEELDGDYYEVADEDLATAAGYVSANPKKFALPSG</sequence>
<organism evidence="2 3">
    <name type="scientific">Neisseria animaloris</name>
    <dbReference type="NCBI Taxonomy" id="326522"/>
    <lineage>
        <taxon>Bacteria</taxon>
        <taxon>Pseudomonadati</taxon>
        <taxon>Pseudomonadota</taxon>
        <taxon>Betaproteobacteria</taxon>
        <taxon>Neisseriales</taxon>
        <taxon>Neisseriaceae</taxon>
        <taxon>Neisseria</taxon>
    </lineage>
</organism>
<evidence type="ECO:0000313" key="2">
    <source>
        <dbReference type="EMBL" id="VEJ21555.1"/>
    </source>
</evidence>
<evidence type="ECO:0000259" key="1">
    <source>
        <dbReference type="Pfam" id="PF14300"/>
    </source>
</evidence>
<dbReference type="OrthoDB" id="8606126at2"/>
<dbReference type="Gene3D" id="1.20.1420.60">
    <property type="match status" value="1"/>
</dbReference>
<dbReference type="STRING" id="326522.BWD08_06315"/>
<dbReference type="Pfam" id="PF14300">
    <property type="entry name" value="DMP19"/>
    <property type="match status" value="1"/>
</dbReference>
<evidence type="ECO:0000313" key="3">
    <source>
        <dbReference type="Proteomes" id="UP000268229"/>
    </source>
</evidence>
<name>A0A3S4ZCK9_9NEIS</name>
<protein>
    <recommendedName>
        <fullName evidence="1">DNA mimic protein DMP19 C-terminal domain-containing protein</fullName>
    </recommendedName>
</protein>
<dbReference type="Proteomes" id="UP000268229">
    <property type="component" value="Chromosome"/>
</dbReference>
<dbReference type="RefSeq" id="WP_126304785.1">
    <property type="nucleotide sequence ID" value="NZ_LR134516.1"/>
</dbReference>
<proteinExistence type="predicted"/>
<dbReference type="AlphaFoldDB" id="A0A3S4ZCK9"/>
<feature type="domain" description="DNA mimic protein DMP19 C-terminal" evidence="1">
    <location>
        <begin position="42"/>
        <end position="156"/>
    </location>
</feature>
<reference evidence="2 3" key="1">
    <citation type="submission" date="2018-12" db="EMBL/GenBank/DDBJ databases">
        <authorList>
            <consortium name="Pathogen Informatics"/>
        </authorList>
    </citation>
    <scope>NUCLEOTIDE SEQUENCE [LARGE SCALE GENOMIC DNA]</scope>
    <source>
        <strain evidence="2 3">NCTC12227</strain>
    </source>
</reference>
<accession>A0A3S4ZCK9</accession>
<dbReference type="InterPro" id="IPR025402">
    <property type="entry name" value="DMP19_C"/>
</dbReference>
<keyword evidence="3" id="KW-1185">Reference proteome</keyword>
<dbReference type="KEGG" id="nani:NCTC12227_01297"/>
<gene>
    <name evidence="2" type="ORF">NCTC12227_01297</name>
</gene>
<dbReference type="EMBL" id="LR134516">
    <property type="protein sequence ID" value="VEJ21555.1"/>
    <property type="molecule type" value="Genomic_DNA"/>
</dbReference>